<dbReference type="PROSITE" id="PS51257">
    <property type="entry name" value="PROKAR_LIPOPROTEIN"/>
    <property type="match status" value="1"/>
</dbReference>
<sequence length="50" mass="5357">MKKMRKFLCLAGIALAAVALVACSGKKEATTSTEPPTELSGEITMWHSFT</sequence>
<dbReference type="EMBL" id="WNHQ01002044">
    <property type="protein sequence ID" value="MTV75347.1"/>
    <property type="molecule type" value="Genomic_DNA"/>
</dbReference>
<gene>
    <name evidence="3" type="ORF">GM540_15520</name>
</gene>
<dbReference type="AlphaFoldDB" id="A0A6G2DFL7"/>
<reference evidence="3 4" key="1">
    <citation type="submission" date="2019-11" db="EMBL/GenBank/DDBJ databases">
        <title>Growth characteristics of pneumococcus vary with the chemical composition of the capsule and with environmental conditions.</title>
        <authorList>
            <person name="Tothpal A."/>
            <person name="Desobry K."/>
            <person name="Joshi S."/>
            <person name="Wyllie A.L."/>
            <person name="Weinberger D.M."/>
        </authorList>
    </citation>
    <scope>NUCLEOTIDE SEQUENCE [LARGE SCALE GENOMIC DNA]</scope>
    <source>
        <strain evidence="4">pnumococcus19F</strain>
    </source>
</reference>
<name>A0A6G2DFL7_STREE</name>
<accession>A0A6G2DFL7</accession>
<evidence type="ECO:0000256" key="1">
    <source>
        <dbReference type="SAM" id="MobiDB-lite"/>
    </source>
</evidence>
<evidence type="ECO:0000313" key="3">
    <source>
        <dbReference type="EMBL" id="MTV75347.1"/>
    </source>
</evidence>
<evidence type="ECO:0000256" key="2">
    <source>
        <dbReference type="SAM" id="SignalP"/>
    </source>
</evidence>
<feature type="non-terminal residue" evidence="3">
    <location>
        <position position="50"/>
    </location>
</feature>
<feature type="region of interest" description="Disordered" evidence="1">
    <location>
        <begin position="27"/>
        <end position="50"/>
    </location>
</feature>
<keyword evidence="2" id="KW-0732">Signal</keyword>
<feature type="signal peptide" evidence="2">
    <location>
        <begin position="1"/>
        <end position="29"/>
    </location>
</feature>
<dbReference type="Proteomes" id="UP000483094">
    <property type="component" value="Unassembled WGS sequence"/>
</dbReference>
<comment type="caution">
    <text evidence="3">The sequence shown here is derived from an EMBL/GenBank/DDBJ whole genome shotgun (WGS) entry which is preliminary data.</text>
</comment>
<protein>
    <submittedName>
        <fullName evidence="3">ABC transporter substrate-binding protein</fullName>
    </submittedName>
</protein>
<feature type="chain" id="PRO_5026045518" evidence="2">
    <location>
        <begin position="30"/>
        <end position="50"/>
    </location>
</feature>
<proteinExistence type="predicted"/>
<organism evidence="3 4">
    <name type="scientific">Streptococcus pneumoniae</name>
    <dbReference type="NCBI Taxonomy" id="1313"/>
    <lineage>
        <taxon>Bacteria</taxon>
        <taxon>Bacillati</taxon>
        <taxon>Bacillota</taxon>
        <taxon>Bacilli</taxon>
        <taxon>Lactobacillales</taxon>
        <taxon>Streptococcaceae</taxon>
        <taxon>Streptococcus</taxon>
    </lineage>
</organism>
<evidence type="ECO:0000313" key="4">
    <source>
        <dbReference type="Proteomes" id="UP000483094"/>
    </source>
</evidence>